<feature type="region of interest" description="Disordered" evidence="1">
    <location>
        <begin position="1"/>
        <end position="35"/>
    </location>
</feature>
<comment type="caution">
    <text evidence="2">The sequence shown here is derived from an EMBL/GenBank/DDBJ whole genome shotgun (WGS) entry which is preliminary data.</text>
</comment>
<proteinExistence type="predicted"/>
<accession>L7KPV2</accession>
<organism evidence="2 3">
    <name type="scientific">Gordonia aichiensis NBRC 108223</name>
    <dbReference type="NCBI Taxonomy" id="1220583"/>
    <lineage>
        <taxon>Bacteria</taxon>
        <taxon>Bacillati</taxon>
        <taxon>Actinomycetota</taxon>
        <taxon>Actinomycetes</taxon>
        <taxon>Mycobacteriales</taxon>
        <taxon>Gordoniaceae</taxon>
        <taxon>Gordonia</taxon>
    </lineage>
</organism>
<evidence type="ECO:0000313" key="3">
    <source>
        <dbReference type="Proteomes" id="UP000010988"/>
    </source>
</evidence>
<protein>
    <submittedName>
        <fullName evidence="2">Uncharacterized protein</fullName>
    </submittedName>
</protein>
<dbReference type="EMBL" id="BANR01000025">
    <property type="protein sequence ID" value="GAC50516.1"/>
    <property type="molecule type" value="Genomic_DNA"/>
</dbReference>
<gene>
    <name evidence="2" type="ORF">GOACH_25_00530</name>
</gene>
<dbReference type="STRING" id="1220583.GOACH_25_00530"/>
<name>L7KPV2_9ACTN</name>
<reference evidence="2 3" key="1">
    <citation type="submission" date="2012-12" db="EMBL/GenBank/DDBJ databases">
        <title>Whole genome shotgun sequence of Gordonia aichiensis NBRC 108223.</title>
        <authorList>
            <person name="Isaki-Nakamura S."/>
            <person name="Hosoyama A."/>
            <person name="Tsuchikane K."/>
            <person name="Ando Y."/>
            <person name="Baba S."/>
            <person name="Ohji S."/>
            <person name="Hamada M."/>
            <person name="Tamura T."/>
            <person name="Yamazoe A."/>
            <person name="Yamazaki S."/>
            <person name="Fujita N."/>
        </authorList>
    </citation>
    <scope>NUCLEOTIDE SEQUENCE [LARGE SCALE GENOMIC DNA]</scope>
    <source>
        <strain evidence="2 3">NBRC 108223</strain>
    </source>
</reference>
<dbReference type="Proteomes" id="UP000010988">
    <property type="component" value="Unassembled WGS sequence"/>
</dbReference>
<evidence type="ECO:0000256" key="1">
    <source>
        <dbReference type="SAM" id="MobiDB-lite"/>
    </source>
</evidence>
<evidence type="ECO:0000313" key="2">
    <source>
        <dbReference type="EMBL" id="GAC50516.1"/>
    </source>
</evidence>
<sequence>MGQSEGSGVRVGHAGYRRRARENEKPNADAGTSHGVADMAAVECPSSLIRATGEIALGIPGARPSDFRNGCSFTFIGSEHTVGNCLVRGLCAGILAREIRAVVAVDAATRF</sequence>
<dbReference type="AlphaFoldDB" id="L7KPV2"/>
<keyword evidence="3" id="KW-1185">Reference proteome</keyword>